<gene>
    <name evidence="1" type="ORF">MW7_012230</name>
</gene>
<evidence type="ECO:0000313" key="1">
    <source>
        <dbReference type="EMBL" id="TMS57643.1"/>
    </source>
</evidence>
<name>A0ACD3SN41_9BURK</name>
<sequence>MISDTPPRIVIGWDLGGANVKATRLCDGEVSDIAQWPCPLWQGLDFLQDVLARARLRWPDCATAEHAVTMTGEMADLFPHRQAGVVALAAAMAEVFGPRVRFYAGAAGWVPHDAVEAAWLQVASANWSATAQLVASRVPDAVLVDIGTTTSDIIPIRAGTVAAHGQDDAGRLASGELVYSGVARTPLCALARRIAFNGVAYNVMNELFATTADVYRLTGELPAEHDPHPPADGGAKTLAATRQRLARMIGMDAREAGNTAWRTFADAWREAQLAELEDNLRRVLEAHAARGGVAGAPLVAAGCGHFLARELAQRVGVPCLTFEKVLRLHSAHALWARVCAPSAAVALLYDAQRDMRECGKPASQPVATGTREGTGEEAVCGS</sequence>
<protein>
    <submittedName>
        <fullName evidence="1">H4MPT-linked C1 transfer pathway protein</fullName>
    </submittedName>
</protein>
<dbReference type="Proteomes" id="UP000004277">
    <property type="component" value="Unassembled WGS sequence"/>
</dbReference>
<accession>A0ACD3SN41</accession>
<reference evidence="1" key="1">
    <citation type="submission" date="2019-05" db="EMBL/GenBank/DDBJ databases">
        <title>Revised genome assembly of Burkholderiaceae (previously Ralstonia) sp. PBA.</title>
        <authorList>
            <person name="Gan H.M."/>
        </authorList>
    </citation>
    <scope>NUCLEOTIDE SEQUENCE</scope>
    <source>
        <strain evidence="1">PBA</strain>
    </source>
</reference>
<organism evidence="1 2">
    <name type="scientific">Imbroritus primus</name>
    <dbReference type="NCBI Taxonomy" id="3058603"/>
    <lineage>
        <taxon>Bacteria</taxon>
        <taxon>Pseudomonadati</taxon>
        <taxon>Pseudomonadota</taxon>
        <taxon>Betaproteobacteria</taxon>
        <taxon>Burkholderiales</taxon>
        <taxon>Burkholderiaceae</taxon>
        <taxon>Imbroritus</taxon>
    </lineage>
</organism>
<dbReference type="EMBL" id="AKCV02000022">
    <property type="protein sequence ID" value="TMS57643.1"/>
    <property type="molecule type" value="Genomic_DNA"/>
</dbReference>
<keyword evidence="2" id="KW-1185">Reference proteome</keyword>
<comment type="caution">
    <text evidence="1">The sequence shown here is derived from an EMBL/GenBank/DDBJ whole genome shotgun (WGS) entry which is preliminary data.</text>
</comment>
<evidence type="ECO:0000313" key="2">
    <source>
        <dbReference type="Proteomes" id="UP000004277"/>
    </source>
</evidence>
<proteinExistence type="predicted"/>